<evidence type="ECO:0000313" key="2">
    <source>
        <dbReference type="EMBL" id="UUL84072.1"/>
    </source>
</evidence>
<evidence type="ECO:0000256" key="1">
    <source>
        <dbReference type="SAM" id="MobiDB-lite"/>
    </source>
</evidence>
<organism evidence="2 3">
    <name type="scientific">Sphingomonas qomolangmaensis</name>
    <dbReference type="NCBI Taxonomy" id="2918765"/>
    <lineage>
        <taxon>Bacteria</taxon>
        <taxon>Pseudomonadati</taxon>
        <taxon>Pseudomonadota</taxon>
        <taxon>Alphaproteobacteria</taxon>
        <taxon>Sphingomonadales</taxon>
        <taxon>Sphingomonadaceae</taxon>
        <taxon>Sphingomonas</taxon>
    </lineage>
</organism>
<keyword evidence="3" id="KW-1185">Reference proteome</keyword>
<sequence>MLASRTAPDALRPHEQSDLETALAKDLGLIAEAAEGRTSTTIRAIRMETELRVASAVRRGHSHSLGMLVAQASYGQMPSLSAAGARRGGPPSKFAEDDDDPGGPISIVRLNFTNREHIEDDGA</sequence>
<proteinExistence type="predicted"/>
<dbReference type="EMBL" id="CP101740">
    <property type="protein sequence ID" value="UUL84072.1"/>
    <property type="molecule type" value="Genomic_DNA"/>
</dbReference>
<dbReference type="RefSeq" id="WP_256507907.1">
    <property type="nucleotide sequence ID" value="NZ_CP101740.1"/>
</dbReference>
<accession>A0ABY5LBC3</accession>
<reference evidence="2" key="1">
    <citation type="submission" date="2022-07" db="EMBL/GenBank/DDBJ databases">
        <title>Sphingomonas sp. nov., a novel bacterium isolated from the north slope of the Mount Everest.</title>
        <authorList>
            <person name="Cui X."/>
            <person name="Liu Y."/>
        </authorList>
    </citation>
    <scope>NUCLEOTIDE SEQUENCE</scope>
    <source>
        <strain evidence="2">S5-59</strain>
    </source>
</reference>
<protein>
    <submittedName>
        <fullName evidence="2">Uncharacterized protein</fullName>
    </submittedName>
</protein>
<evidence type="ECO:0000313" key="3">
    <source>
        <dbReference type="Proteomes" id="UP001058533"/>
    </source>
</evidence>
<dbReference type="Proteomes" id="UP001058533">
    <property type="component" value="Chromosome"/>
</dbReference>
<gene>
    <name evidence="2" type="ORF">NMP03_07780</name>
</gene>
<name>A0ABY5LBC3_9SPHN</name>
<feature type="region of interest" description="Disordered" evidence="1">
    <location>
        <begin position="80"/>
        <end position="104"/>
    </location>
</feature>